<name>A0ACB5SJB2_9PEZI</name>
<comment type="caution">
    <text evidence="1">The sequence shown here is derived from an EMBL/GenBank/DDBJ whole genome shotgun (WGS) entry which is preliminary data.</text>
</comment>
<proteinExistence type="predicted"/>
<reference evidence="1" key="1">
    <citation type="submission" date="2024-09" db="EMBL/GenBank/DDBJ databases">
        <title>Draft Genome Sequences of Neofusicoccum parvum.</title>
        <authorList>
            <person name="Ashida A."/>
            <person name="Camagna M."/>
            <person name="Tanaka A."/>
            <person name="Takemoto D."/>
        </authorList>
    </citation>
    <scope>NUCLEOTIDE SEQUENCE</scope>
    <source>
        <strain evidence="1">PPO83</strain>
    </source>
</reference>
<organism evidence="1 2">
    <name type="scientific">Neofusicoccum parvum</name>
    <dbReference type="NCBI Taxonomy" id="310453"/>
    <lineage>
        <taxon>Eukaryota</taxon>
        <taxon>Fungi</taxon>
        <taxon>Dikarya</taxon>
        <taxon>Ascomycota</taxon>
        <taxon>Pezizomycotina</taxon>
        <taxon>Dothideomycetes</taxon>
        <taxon>Dothideomycetes incertae sedis</taxon>
        <taxon>Botryosphaeriales</taxon>
        <taxon>Botryosphaeriaceae</taxon>
        <taxon>Neofusicoccum</taxon>
    </lineage>
</organism>
<keyword evidence="2" id="KW-1185">Reference proteome</keyword>
<dbReference type="Proteomes" id="UP001165186">
    <property type="component" value="Unassembled WGS sequence"/>
</dbReference>
<dbReference type="EMBL" id="BSXG01000111">
    <property type="protein sequence ID" value="GME43912.1"/>
    <property type="molecule type" value="Genomic_DNA"/>
</dbReference>
<gene>
    <name evidence="1" type="primary">g11912</name>
    <name evidence="1" type="ORF">NpPPO83_00011912</name>
</gene>
<accession>A0ACB5SJB2</accession>
<evidence type="ECO:0000313" key="2">
    <source>
        <dbReference type="Proteomes" id="UP001165186"/>
    </source>
</evidence>
<evidence type="ECO:0000313" key="1">
    <source>
        <dbReference type="EMBL" id="GME43912.1"/>
    </source>
</evidence>
<protein>
    <submittedName>
        <fullName evidence="1">Uncharacterized protein</fullName>
    </submittedName>
</protein>
<sequence length="374" mass="41701">MHVARSHQSSYAPLNMAVDVYDRVPYTVQRQFDDEEINYWQPAGSEYYYAKICVTCQITRVIARTGTYSGTPECDTCEPPVMQARAGQATYIPTEEDGICASVDFSTSVCTPVWKPTTLTKETVKTLKVPTPVPHYQTTKETQYITKSYPVTQSLLIPTPVYKTKTESKVVTIPIYKTKIESKVITTPIYKTRTESTVITTPVYKTKETTKIVPTTEKITQTLPCPTCPGGSTTTVKIHKTQTTATTQYVTCQNKTETVMTTMKSKETKTKTVPTTVKTKETEVKTVPTTVKTKETETRSVPYTQLVTSTEKCNTCAGGYTTTVKTKETEVKVVPTTVVTKGTEVKTVPTTLKTKETETKSVPYTQHDSQYSYN</sequence>